<dbReference type="Gene3D" id="3.10.310.50">
    <property type="match status" value="1"/>
</dbReference>
<feature type="transmembrane region" description="Helical" evidence="1">
    <location>
        <begin position="78"/>
        <end position="101"/>
    </location>
</feature>
<protein>
    <recommendedName>
        <fullName evidence="4">TPM domain-containing protein</fullName>
    </recommendedName>
</protein>
<dbReference type="OrthoDB" id="214557at2"/>
<accession>A0A518G9G7</accession>
<keyword evidence="3" id="KW-1185">Reference proteome</keyword>
<gene>
    <name evidence="2" type="ORF">Q31a_35600</name>
</gene>
<evidence type="ECO:0000256" key="1">
    <source>
        <dbReference type="SAM" id="Phobius"/>
    </source>
</evidence>
<reference evidence="2 3" key="1">
    <citation type="submission" date="2019-02" db="EMBL/GenBank/DDBJ databases">
        <title>Deep-cultivation of Planctomycetes and their phenomic and genomic characterization uncovers novel biology.</title>
        <authorList>
            <person name="Wiegand S."/>
            <person name="Jogler M."/>
            <person name="Boedeker C."/>
            <person name="Pinto D."/>
            <person name="Vollmers J."/>
            <person name="Rivas-Marin E."/>
            <person name="Kohn T."/>
            <person name="Peeters S.H."/>
            <person name="Heuer A."/>
            <person name="Rast P."/>
            <person name="Oberbeckmann S."/>
            <person name="Bunk B."/>
            <person name="Jeske O."/>
            <person name="Meyerdierks A."/>
            <person name="Storesund J.E."/>
            <person name="Kallscheuer N."/>
            <person name="Luecker S."/>
            <person name="Lage O.M."/>
            <person name="Pohl T."/>
            <person name="Merkel B.J."/>
            <person name="Hornburger P."/>
            <person name="Mueller R.-W."/>
            <person name="Bruemmer F."/>
            <person name="Labrenz M."/>
            <person name="Spormann A.M."/>
            <person name="Op den Camp H."/>
            <person name="Overmann J."/>
            <person name="Amann R."/>
            <person name="Jetten M.S.M."/>
            <person name="Mascher T."/>
            <person name="Medema M.H."/>
            <person name="Devos D.P."/>
            <person name="Kaster A.-K."/>
            <person name="Ovreas L."/>
            <person name="Rohde M."/>
            <person name="Galperin M.Y."/>
            <person name="Jogler C."/>
        </authorList>
    </citation>
    <scope>NUCLEOTIDE SEQUENCE [LARGE SCALE GENOMIC DNA]</scope>
    <source>
        <strain evidence="2 3">Q31a</strain>
    </source>
</reference>
<dbReference type="RefSeq" id="WP_145080043.1">
    <property type="nucleotide sequence ID" value="NZ_CP036298.1"/>
</dbReference>
<sequence length="225" mass="24842">MQRASDLFTEEQRKQVEKAVVEAEAKTSCEVVPVVATASGRYDRAEDMIGLWLAVFAAITVWVILPRQANESGNWDGAPFYIGLLAMLAGIMVAFIAGAIAGNRIAWLRRLFTPRNQMREEVSARARQIFFDKRVHHTSGATGMLIYVSLFERMAVVLGDQQVLDKIGQSSLDRLCQLLTDGLRHGEPADAICSVISEAAIQLSGPLPRDERDTNELQDALVLID</sequence>
<dbReference type="KEGG" id="ahel:Q31a_35600"/>
<dbReference type="PANTHER" id="PTHR30373">
    <property type="entry name" value="UPF0603 PROTEIN YGCG"/>
    <property type="match status" value="1"/>
</dbReference>
<name>A0A518G9G7_9BACT</name>
<organism evidence="2 3">
    <name type="scientific">Aureliella helgolandensis</name>
    <dbReference type="NCBI Taxonomy" id="2527968"/>
    <lineage>
        <taxon>Bacteria</taxon>
        <taxon>Pseudomonadati</taxon>
        <taxon>Planctomycetota</taxon>
        <taxon>Planctomycetia</taxon>
        <taxon>Pirellulales</taxon>
        <taxon>Pirellulaceae</taxon>
        <taxon>Aureliella</taxon>
    </lineage>
</organism>
<dbReference type="PANTHER" id="PTHR30373:SF8">
    <property type="entry name" value="BLL7265 PROTEIN"/>
    <property type="match status" value="1"/>
</dbReference>
<keyword evidence="1" id="KW-0472">Membrane</keyword>
<keyword evidence="1" id="KW-0812">Transmembrane</keyword>
<evidence type="ECO:0000313" key="2">
    <source>
        <dbReference type="EMBL" id="QDV25237.1"/>
    </source>
</evidence>
<evidence type="ECO:0000313" key="3">
    <source>
        <dbReference type="Proteomes" id="UP000318017"/>
    </source>
</evidence>
<dbReference type="Proteomes" id="UP000318017">
    <property type="component" value="Chromosome"/>
</dbReference>
<evidence type="ECO:0008006" key="4">
    <source>
        <dbReference type="Google" id="ProtNLM"/>
    </source>
</evidence>
<keyword evidence="1" id="KW-1133">Transmembrane helix</keyword>
<feature type="transmembrane region" description="Helical" evidence="1">
    <location>
        <begin position="49"/>
        <end position="66"/>
    </location>
</feature>
<dbReference type="EMBL" id="CP036298">
    <property type="protein sequence ID" value="QDV25237.1"/>
    <property type="molecule type" value="Genomic_DNA"/>
</dbReference>
<proteinExistence type="predicted"/>
<dbReference type="AlphaFoldDB" id="A0A518G9G7"/>